<evidence type="ECO:0000313" key="2">
    <source>
        <dbReference type="Proteomes" id="UP000199698"/>
    </source>
</evidence>
<dbReference type="EMBL" id="FMBA01000106">
    <property type="protein sequence ID" value="SCC34613.1"/>
    <property type="molecule type" value="Genomic_DNA"/>
</dbReference>
<evidence type="ECO:0000313" key="1">
    <source>
        <dbReference type="EMBL" id="SCC34613.1"/>
    </source>
</evidence>
<accession>A0A1C4DTD9</accession>
<protein>
    <submittedName>
        <fullName evidence="1">Uncharacterized protein</fullName>
    </submittedName>
</protein>
<dbReference type="OrthoDB" id="9014021at2"/>
<name>A0A1C4DTD9_9GAMM</name>
<dbReference type="RefSeq" id="WP_091126245.1">
    <property type="nucleotide sequence ID" value="NZ_FMBA01000106.1"/>
</dbReference>
<gene>
    <name evidence="1" type="ORF">GA0061080_11061</name>
</gene>
<organism evidence="1 2">
    <name type="scientific">Gilliamella intestini</name>
    <dbReference type="NCBI Taxonomy" id="1798183"/>
    <lineage>
        <taxon>Bacteria</taxon>
        <taxon>Pseudomonadati</taxon>
        <taxon>Pseudomonadota</taxon>
        <taxon>Gammaproteobacteria</taxon>
        <taxon>Orbales</taxon>
        <taxon>Orbaceae</taxon>
        <taxon>Gilliamella</taxon>
    </lineage>
</organism>
<reference evidence="2" key="1">
    <citation type="submission" date="2016-08" db="EMBL/GenBank/DDBJ databases">
        <authorList>
            <person name="Varghese N."/>
            <person name="Submissions Spin"/>
        </authorList>
    </citation>
    <scope>NUCLEOTIDE SEQUENCE [LARGE SCALE GENOMIC DNA]</scope>
    <source>
        <strain evidence="2">R-53144</strain>
    </source>
</reference>
<proteinExistence type="predicted"/>
<dbReference type="Proteomes" id="UP000199698">
    <property type="component" value="Unassembled WGS sequence"/>
</dbReference>
<sequence>MYSGIVLYNTENISPNIVLEFAETLFLALNTPITEASYIKPIIWKTYSDFKFVNISLKGLKRKINQQEATAFDVLNVLADTCYLRLVYYTEEFGGRNDIYILYNNKLDHKGIVLELIKNFARQNYFSYGIKYSNCKDINRATEYAGGFNFTIVYPYEKYHFDEKKLDDNKRFRMVYTANIINCHHLEIGVDNTTLKDWILSDTSHGTLEELSDKLWLWQVPENELDNINNFLGELDLLASWKLPTPEPEKPKRRLP</sequence>
<dbReference type="AlphaFoldDB" id="A0A1C4DTD9"/>
<keyword evidence="2" id="KW-1185">Reference proteome</keyword>